<evidence type="ECO:0000313" key="2">
    <source>
        <dbReference type="EMBL" id="OIW17781.1"/>
    </source>
</evidence>
<gene>
    <name evidence="2" type="ORF">TanjilG_06466</name>
</gene>
<feature type="non-terminal residue" evidence="2">
    <location>
        <position position="1"/>
    </location>
</feature>
<evidence type="ECO:0000313" key="3">
    <source>
        <dbReference type="Proteomes" id="UP000188354"/>
    </source>
</evidence>
<reference evidence="2 3" key="1">
    <citation type="journal article" date="2017" name="Plant Biotechnol. J.">
        <title>A comprehensive draft genome sequence for lupin (Lupinus angustifolius), an emerging health food: insights into plant-microbe interactions and legume evolution.</title>
        <authorList>
            <person name="Hane J.K."/>
            <person name="Ming Y."/>
            <person name="Kamphuis L.G."/>
            <person name="Nelson M.N."/>
            <person name="Garg G."/>
            <person name="Atkins C.A."/>
            <person name="Bayer P.E."/>
            <person name="Bravo A."/>
            <person name="Bringans S."/>
            <person name="Cannon S."/>
            <person name="Edwards D."/>
            <person name="Foley R."/>
            <person name="Gao L.L."/>
            <person name="Harrison M.J."/>
            <person name="Huang W."/>
            <person name="Hurgobin B."/>
            <person name="Li S."/>
            <person name="Liu C.W."/>
            <person name="McGrath A."/>
            <person name="Morahan G."/>
            <person name="Murray J."/>
            <person name="Weller J."/>
            <person name="Jian J."/>
            <person name="Singh K.B."/>
        </authorList>
    </citation>
    <scope>NUCLEOTIDE SEQUENCE [LARGE SCALE GENOMIC DNA]</scope>
    <source>
        <strain evidence="3">cv. Tanjil</strain>
        <tissue evidence="2">Whole plant</tissue>
    </source>
</reference>
<dbReference type="InterPro" id="IPR040361">
    <property type="entry name" value="TPD1"/>
</dbReference>
<dbReference type="GO" id="GO:0001709">
    <property type="term" value="P:cell fate determination"/>
    <property type="evidence" value="ECO:0007669"/>
    <property type="project" value="TreeGrafter"/>
</dbReference>
<dbReference type="Proteomes" id="UP000188354">
    <property type="component" value="Chromosome LG01"/>
</dbReference>
<dbReference type="STRING" id="3871.A0A1J7HY48"/>
<name>A0A1J7HY48_LUPAN</name>
<dbReference type="AlphaFoldDB" id="A0A1J7HY48"/>
<dbReference type="OMA" id="DDKCDKS"/>
<dbReference type="Pfam" id="PF24068">
    <property type="entry name" value="TPD1_C"/>
    <property type="match status" value="1"/>
</dbReference>
<keyword evidence="3" id="KW-1185">Reference proteome</keyword>
<proteinExistence type="predicted"/>
<accession>A0A1J7HY48</accession>
<dbReference type="PANTHER" id="PTHR33184:SF76">
    <property type="entry name" value="TAPETUM DETERMINANT PROTEIN"/>
    <property type="match status" value="1"/>
</dbReference>
<dbReference type="Gramene" id="OIW17781">
    <property type="protein sequence ID" value="OIW17781"/>
    <property type="gene ID" value="TanjilG_06466"/>
</dbReference>
<protein>
    <submittedName>
        <fullName evidence="2">Uncharacterized protein</fullName>
    </submittedName>
</protein>
<dbReference type="PANTHER" id="PTHR33184">
    <property type="entry name" value="PROTEIN TAPETUM DETERMINANT 1-LIKE-RELATED"/>
    <property type="match status" value="1"/>
</dbReference>
<organism evidence="2 3">
    <name type="scientific">Lupinus angustifolius</name>
    <name type="common">Narrow-leaved blue lupine</name>
    <dbReference type="NCBI Taxonomy" id="3871"/>
    <lineage>
        <taxon>Eukaryota</taxon>
        <taxon>Viridiplantae</taxon>
        <taxon>Streptophyta</taxon>
        <taxon>Embryophyta</taxon>
        <taxon>Tracheophyta</taxon>
        <taxon>Spermatophyta</taxon>
        <taxon>Magnoliopsida</taxon>
        <taxon>eudicotyledons</taxon>
        <taxon>Gunneridae</taxon>
        <taxon>Pentapetalae</taxon>
        <taxon>rosids</taxon>
        <taxon>fabids</taxon>
        <taxon>Fabales</taxon>
        <taxon>Fabaceae</taxon>
        <taxon>Papilionoideae</taxon>
        <taxon>50 kb inversion clade</taxon>
        <taxon>genistoids sensu lato</taxon>
        <taxon>core genistoids</taxon>
        <taxon>Genisteae</taxon>
        <taxon>Lupinus</taxon>
    </lineage>
</organism>
<evidence type="ECO:0000256" key="1">
    <source>
        <dbReference type="ARBA" id="ARBA00022729"/>
    </source>
</evidence>
<sequence length="102" mass="11011">DPLCSKSNIIISQSPTTKLPSGIPSYLVEITSTCQNGECSNIHVDCGQFSYANLVNPKIFRRLAYNDCIVNNGKPLAKGDTISFQCANTFSYPLSVTSATCN</sequence>
<keyword evidence="1" id="KW-0732">Signal</keyword>
<dbReference type="EMBL" id="CM007361">
    <property type="protein sequence ID" value="OIW17781.1"/>
    <property type="molecule type" value="Genomic_DNA"/>
</dbReference>